<keyword evidence="3" id="KW-1185">Reference proteome</keyword>
<protein>
    <submittedName>
        <fullName evidence="2">Uncharacterized protein</fullName>
    </submittedName>
</protein>
<evidence type="ECO:0000313" key="2">
    <source>
        <dbReference type="EMBL" id="KAK7451687.1"/>
    </source>
</evidence>
<evidence type="ECO:0000313" key="3">
    <source>
        <dbReference type="Proteomes" id="UP001498398"/>
    </source>
</evidence>
<gene>
    <name evidence="2" type="ORF">VKT23_012365</name>
</gene>
<accession>A0ABR1J8I0</accession>
<feature type="signal peptide" evidence="1">
    <location>
        <begin position="1"/>
        <end position="26"/>
    </location>
</feature>
<dbReference type="EMBL" id="JBANRG010000030">
    <property type="protein sequence ID" value="KAK7451687.1"/>
    <property type="molecule type" value="Genomic_DNA"/>
</dbReference>
<organism evidence="2 3">
    <name type="scientific">Marasmiellus scandens</name>
    <dbReference type="NCBI Taxonomy" id="2682957"/>
    <lineage>
        <taxon>Eukaryota</taxon>
        <taxon>Fungi</taxon>
        <taxon>Dikarya</taxon>
        <taxon>Basidiomycota</taxon>
        <taxon>Agaricomycotina</taxon>
        <taxon>Agaricomycetes</taxon>
        <taxon>Agaricomycetidae</taxon>
        <taxon>Agaricales</taxon>
        <taxon>Marasmiineae</taxon>
        <taxon>Omphalotaceae</taxon>
        <taxon>Marasmiellus</taxon>
    </lineage>
</organism>
<sequence length="208" mass="21835">MSINQGMMKFNNSLCVLSCLLCTVVGQTVTFFGVFNSQEARLITGAKTATSRGPHLPSASIDYDITPIGTAESGSETTYSYHEVANINLDPAASTDVQSWTVEGILVESASGYRNEASQVFNPTSSGTISVGVISGNCTFNEDGNGVCLQTEAGRPRSTATFTGTVLPVMTTVFDVDNNRAAGIGLQTSKKMAWCIGATITIVLILVA</sequence>
<comment type="caution">
    <text evidence="2">The sequence shown here is derived from an EMBL/GenBank/DDBJ whole genome shotgun (WGS) entry which is preliminary data.</text>
</comment>
<reference evidence="2 3" key="1">
    <citation type="submission" date="2024-01" db="EMBL/GenBank/DDBJ databases">
        <title>A draft genome for the cacao thread blight pathogen Marasmiellus scandens.</title>
        <authorList>
            <person name="Baruah I.K."/>
            <person name="Leung J."/>
            <person name="Bukari Y."/>
            <person name="Amoako-Attah I."/>
            <person name="Meinhardt L.W."/>
            <person name="Bailey B.A."/>
            <person name="Cohen S.P."/>
        </authorList>
    </citation>
    <scope>NUCLEOTIDE SEQUENCE [LARGE SCALE GENOMIC DNA]</scope>
    <source>
        <strain evidence="2 3">GH-19</strain>
    </source>
</reference>
<name>A0ABR1J8I0_9AGAR</name>
<feature type="chain" id="PRO_5045043758" evidence="1">
    <location>
        <begin position="27"/>
        <end position="208"/>
    </location>
</feature>
<proteinExistence type="predicted"/>
<dbReference type="Proteomes" id="UP001498398">
    <property type="component" value="Unassembled WGS sequence"/>
</dbReference>
<evidence type="ECO:0000256" key="1">
    <source>
        <dbReference type="SAM" id="SignalP"/>
    </source>
</evidence>
<keyword evidence="1" id="KW-0732">Signal</keyword>